<dbReference type="EMBL" id="CP001712">
    <property type="protein sequence ID" value="EAR16690.1"/>
    <property type="molecule type" value="Genomic_DNA"/>
</dbReference>
<feature type="region of interest" description="Disordered" evidence="1">
    <location>
        <begin position="19"/>
        <end position="41"/>
    </location>
</feature>
<reference evidence="3 4" key="1">
    <citation type="journal article" date="2009" name="J. Bacteriol.">
        <title>Complete genome sequence of Robiginitalea biformata HTCC2501.</title>
        <authorList>
            <person name="Oh H.M."/>
            <person name="Giovannoni S.J."/>
            <person name="Lee K."/>
            <person name="Ferriera S."/>
            <person name="Johnson J."/>
            <person name="Cho J.C."/>
        </authorList>
    </citation>
    <scope>NUCLEOTIDE SEQUENCE [LARGE SCALE GENOMIC DNA]</scope>
    <source>
        <strain evidence="4">ATCC BAA-864 / HTCC2501 / KCTC 12146</strain>
    </source>
</reference>
<gene>
    <name evidence="3" type="ordered locus">RB2501_07310</name>
</gene>
<organism evidence="3 4">
    <name type="scientific">Robiginitalea biformata (strain ATCC BAA-864 / DSM 15991 / KCTC 12146 / HTCC2501)</name>
    <dbReference type="NCBI Taxonomy" id="313596"/>
    <lineage>
        <taxon>Bacteria</taxon>
        <taxon>Pseudomonadati</taxon>
        <taxon>Bacteroidota</taxon>
        <taxon>Flavobacteriia</taxon>
        <taxon>Flavobacteriales</taxon>
        <taxon>Flavobacteriaceae</taxon>
        <taxon>Robiginitalea</taxon>
    </lineage>
</organism>
<proteinExistence type="predicted"/>
<dbReference type="RefSeq" id="WP_015753447.1">
    <property type="nucleotide sequence ID" value="NC_013222.1"/>
</dbReference>
<evidence type="ECO:0000313" key="4">
    <source>
        <dbReference type="Proteomes" id="UP000009049"/>
    </source>
</evidence>
<dbReference type="AlphaFoldDB" id="A4CID2"/>
<dbReference type="PROSITE" id="PS51257">
    <property type="entry name" value="PROKAR_LIPOPROTEIN"/>
    <property type="match status" value="1"/>
</dbReference>
<dbReference type="Pfam" id="PF10091">
    <property type="entry name" value="Glycoamylase"/>
    <property type="match status" value="1"/>
</dbReference>
<dbReference type="InterPro" id="IPR019282">
    <property type="entry name" value="Glycoamylase-like_cons_dom"/>
</dbReference>
<dbReference type="PIRSF" id="PIRSF028431">
    <property type="entry name" value="UCP028431"/>
    <property type="match status" value="1"/>
</dbReference>
<protein>
    <recommendedName>
        <fullName evidence="2">Glycoamylase-like domain-containing protein</fullName>
    </recommendedName>
</protein>
<dbReference type="STRING" id="313596.RB2501_07310"/>
<keyword evidence="4" id="KW-1185">Reference proteome</keyword>
<evidence type="ECO:0000259" key="2">
    <source>
        <dbReference type="Pfam" id="PF10091"/>
    </source>
</evidence>
<dbReference type="Proteomes" id="UP000009049">
    <property type="component" value="Chromosome"/>
</dbReference>
<dbReference type="InterPro" id="IPR016883">
    <property type="entry name" value="UCP028431"/>
</dbReference>
<dbReference type="OrthoDB" id="5937621at2"/>
<dbReference type="Gene3D" id="1.50.10.140">
    <property type="match status" value="1"/>
</dbReference>
<sequence length="460" mass="51163">MRRLLTIWFALLLAACSKDTSGGPTGESQLPPEPEEPGSEVPAISDEELLTLTQETTFAYFWDYAEANSGAARERYHPEDPSNDPNTVTTGGSGFGLMAILVGIERGFVSREAAVGRLEQILDFFESADRFHGAWPHWLDGMDGTVRPFSTMDNGADLVETAFLAQGLICVSEYFKSGSDREKALAAQADALWKSVEWNWFTNGEQVLYWHWSPQYDFAINLPLTGYNETLIAYVLAAASPDFSIDREVYSQGWARDGAIAPGPTAYNYPLVFRHSGNPSRGGPLFWAHYSYLGLDPRGLRDAYGDYGTAAENHVRVNYQYCLENPKNFVDYGPDCWGLTASYTRNEDGGIGYSAHSPSNDTGVISPTAAISSIPYTPEESLRALHYFYSHKDRLLGPAGFYDAFSPHYGFWVADAYLAIDQGPIIVMIENYRTGLLWDLFMRNQDVRNGLDKLGFNYGN</sequence>
<evidence type="ECO:0000256" key="1">
    <source>
        <dbReference type="SAM" id="MobiDB-lite"/>
    </source>
</evidence>
<dbReference type="KEGG" id="rbi:RB2501_07310"/>
<feature type="domain" description="Glycoamylase-like" evidence="2">
    <location>
        <begin position="223"/>
        <end position="444"/>
    </location>
</feature>
<dbReference type="HOGENOM" id="CLU_023287_0_1_10"/>
<evidence type="ECO:0000313" key="3">
    <source>
        <dbReference type="EMBL" id="EAR16690.1"/>
    </source>
</evidence>
<name>A4CID2_ROBBH</name>
<dbReference type="eggNOG" id="COG5368">
    <property type="taxonomic scope" value="Bacteria"/>
</dbReference>
<accession>A4CID2</accession>